<dbReference type="EMBL" id="OZ035840">
    <property type="protein sequence ID" value="CAL1588725.1"/>
    <property type="molecule type" value="Genomic_DNA"/>
</dbReference>
<sequence length="96" mass="10456">MDCSGITDARGERGHERAPDRREWVSGAKTADLGLLCTGVSFGQEQPTSERQTAPLRRTDVWSGSCGALSPPKSCTPLLTLKDFYLKLGSFLSLRL</sequence>
<feature type="region of interest" description="Disordered" evidence="1">
    <location>
        <begin position="1"/>
        <end position="24"/>
    </location>
</feature>
<evidence type="ECO:0000313" key="2">
    <source>
        <dbReference type="EMBL" id="CAL1588725.1"/>
    </source>
</evidence>
<feature type="compositionally biased region" description="Basic and acidic residues" evidence="1">
    <location>
        <begin position="9"/>
        <end position="24"/>
    </location>
</feature>
<reference evidence="2 3" key="1">
    <citation type="submission" date="2024-04" db="EMBL/GenBank/DDBJ databases">
        <authorList>
            <person name="Waldvogel A.-M."/>
            <person name="Schoenle A."/>
        </authorList>
    </citation>
    <scope>NUCLEOTIDE SEQUENCE [LARGE SCALE GENOMIC DNA]</scope>
</reference>
<keyword evidence="3" id="KW-1185">Reference proteome</keyword>
<dbReference type="AlphaFoldDB" id="A0AAV2KFI9"/>
<dbReference type="Proteomes" id="UP001497482">
    <property type="component" value="Chromosome 18"/>
</dbReference>
<name>A0AAV2KFI9_KNICA</name>
<accession>A0AAV2KFI9</accession>
<gene>
    <name evidence="2" type="ORF">KC01_LOCUS18472</name>
</gene>
<evidence type="ECO:0000256" key="1">
    <source>
        <dbReference type="SAM" id="MobiDB-lite"/>
    </source>
</evidence>
<proteinExistence type="predicted"/>
<organism evidence="2 3">
    <name type="scientific">Knipowitschia caucasica</name>
    <name type="common">Caucasian dwarf goby</name>
    <name type="synonym">Pomatoschistus caucasicus</name>
    <dbReference type="NCBI Taxonomy" id="637954"/>
    <lineage>
        <taxon>Eukaryota</taxon>
        <taxon>Metazoa</taxon>
        <taxon>Chordata</taxon>
        <taxon>Craniata</taxon>
        <taxon>Vertebrata</taxon>
        <taxon>Euteleostomi</taxon>
        <taxon>Actinopterygii</taxon>
        <taxon>Neopterygii</taxon>
        <taxon>Teleostei</taxon>
        <taxon>Neoteleostei</taxon>
        <taxon>Acanthomorphata</taxon>
        <taxon>Gobiaria</taxon>
        <taxon>Gobiiformes</taxon>
        <taxon>Gobioidei</taxon>
        <taxon>Gobiidae</taxon>
        <taxon>Gobiinae</taxon>
        <taxon>Knipowitschia</taxon>
    </lineage>
</organism>
<protein>
    <submittedName>
        <fullName evidence="2">Uncharacterized protein</fullName>
    </submittedName>
</protein>
<evidence type="ECO:0000313" key="3">
    <source>
        <dbReference type="Proteomes" id="UP001497482"/>
    </source>
</evidence>